<keyword evidence="1" id="KW-0732">Signal</keyword>
<proteinExistence type="predicted"/>
<evidence type="ECO:0000256" key="2">
    <source>
        <dbReference type="ARBA" id="ARBA00023157"/>
    </source>
</evidence>
<dbReference type="RefSeq" id="XP_006878265.1">
    <property type="nucleotide sequence ID" value="XM_006878203.1"/>
</dbReference>
<keyword evidence="4" id="KW-1185">Reference proteome</keyword>
<keyword evidence="2" id="KW-1015">Disulfide bond</keyword>
<dbReference type="InterPro" id="IPR036179">
    <property type="entry name" value="Ig-like_dom_sf"/>
</dbReference>
<organism evidence="4 5">
    <name type="scientific">Chrysochloris asiatica</name>
    <name type="common">Cape golden mole</name>
    <dbReference type="NCBI Taxonomy" id="185453"/>
    <lineage>
        <taxon>Eukaryota</taxon>
        <taxon>Metazoa</taxon>
        <taxon>Chordata</taxon>
        <taxon>Craniata</taxon>
        <taxon>Vertebrata</taxon>
        <taxon>Euteleostomi</taxon>
        <taxon>Mammalia</taxon>
        <taxon>Eutheria</taxon>
        <taxon>Afrotheria</taxon>
        <taxon>Chrysochloridae</taxon>
        <taxon>Chrysochlorinae</taxon>
        <taxon>Chrysochloris</taxon>
    </lineage>
</organism>
<dbReference type="OrthoDB" id="6151406at2759"/>
<dbReference type="SMART" id="SM00409">
    <property type="entry name" value="IG"/>
    <property type="match status" value="1"/>
</dbReference>
<evidence type="ECO:0000313" key="5">
    <source>
        <dbReference type="RefSeq" id="XP_006878265.1"/>
    </source>
</evidence>
<sequence length="236" mass="25803">MSPQIAALGPYAAVVIADHLCPFTVPVSQQTELFPLPVLAASPSLPTEGTPVTLTCETTLHLQRSDTELQYCFLREGLGQIIKYSLITMCDLAVCQQASCLQMLICWDCNTPRSDIVLQLMGANEVQEKGRKQRVSIANVSLETQTPGGQVIEGGKLVFLYLVSGTTGTITFSWHREDTKNNMGKKTQNSLSAELEILVVKESDAGKYDCRADDSHGSIQSEVNITIGRELHYHSS</sequence>
<dbReference type="PANTHER" id="PTHR11481:SF64">
    <property type="entry name" value="FC RECEPTOR-LIKE PROTEIN 4"/>
    <property type="match status" value="1"/>
</dbReference>
<dbReference type="Pfam" id="PF07679">
    <property type="entry name" value="I-set"/>
    <property type="match status" value="1"/>
</dbReference>
<dbReference type="GO" id="GO:0004888">
    <property type="term" value="F:transmembrane signaling receptor activity"/>
    <property type="evidence" value="ECO:0007669"/>
    <property type="project" value="TreeGrafter"/>
</dbReference>
<dbReference type="InterPro" id="IPR013098">
    <property type="entry name" value="Ig_I-set"/>
</dbReference>
<dbReference type="InterPro" id="IPR007110">
    <property type="entry name" value="Ig-like_dom"/>
</dbReference>
<feature type="domain" description="Ig-like" evidence="3">
    <location>
        <begin position="138"/>
        <end position="226"/>
    </location>
</feature>
<dbReference type="GO" id="GO:0006955">
    <property type="term" value="P:immune response"/>
    <property type="evidence" value="ECO:0007669"/>
    <property type="project" value="TreeGrafter"/>
</dbReference>
<dbReference type="GO" id="GO:0009897">
    <property type="term" value="C:external side of plasma membrane"/>
    <property type="evidence" value="ECO:0007669"/>
    <property type="project" value="TreeGrafter"/>
</dbReference>
<dbReference type="InterPro" id="IPR013783">
    <property type="entry name" value="Ig-like_fold"/>
</dbReference>
<dbReference type="Gene3D" id="2.60.40.10">
    <property type="entry name" value="Immunoglobulins"/>
    <property type="match status" value="2"/>
</dbReference>
<dbReference type="PROSITE" id="PS50835">
    <property type="entry name" value="IG_LIKE"/>
    <property type="match status" value="1"/>
</dbReference>
<evidence type="ECO:0000259" key="3">
    <source>
        <dbReference type="PROSITE" id="PS50835"/>
    </source>
</evidence>
<dbReference type="GeneID" id="102823196"/>
<name>A0A9B0X4K0_CHRAS</name>
<protein>
    <submittedName>
        <fullName evidence="5">LOW QUALITY PROTEIN: Fc receptor-like 2</fullName>
    </submittedName>
</protein>
<dbReference type="InterPro" id="IPR003599">
    <property type="entry name" value="Ig_sub"/>
</dbReference>
<gene>
    <name evidence="5" type="primary">FCRL2</name>
</gene>
<dbReference type="CTD" id="79368"/>
<dbReference type="GO" id="GO:0007166">
    <property type="term" value="P:cell surface receptor signaling pathway"/>
    <property type="evidence" value="ECO:0007669"/>
    <property type="project" value="TreeGrafter"/>
</dbReference>
<dbReference type="PANTHER" id="PTHR11481">
    <property type="entry name" value="IMMUNOGLOBULIN FC RECEPTOR"/>
    <property type="match status" value="1"/>
</dbReference>
<evidence type="ECO:0000313" key="4">
    <source>
        <dbReference type="Proteomes" id="UP000504623"/>
    </source>
</evidence>
<accession>A0A9B0X4K0</accession>
<reference evidence="5" key="1">
    <citation type="submission" date="2025-08" db="UniProtKB">
        <authorList>
            <consortium name="RefSeq"/>
        </authorList>
    </citation>
    <scope>IDENTIFICATION</scope>
    <source>
        <tissue evidence="5">Spleen</tissue>
    </source>
</reference>
<dbReference type="Proteomes" id="UP000504623">
    <property type="component" value="Unplaced"/>
</dbReference>
<dbReference type="SUPFAM" id="SSF48726">
    <property type="entry name" value="Immunoglobulin"/>
    <property type="match status" value="1"/>
</dbReference>
<evidence type="ECO:0000256" key="1">
    <source>
        <dbReference type="ARBA" id="ARBA00022729"/>
    </source>
</evidence>
<dbReference type="AlphaFoldDB" id="A0A9B0X4K0"/>
<dbReference type="InterPro" id="IPR050488">
    <property type="entry name" value="Ig_Fc_receptor"/>
</dbReference>